<sequence length="245" mass="27489">MDAMLKPFTDVPFDTNTVANSFELLKIPIVEVSFESSTVLTMFELSTGTNIFEPKYIKCPFALFTFFKWFDSSTILKSFKLCTKLETFALWSITNSFELHASVEKLTPSLVGKSFVSPTVARLHDDGTTLCEGSNVANISLMRWTERHSPTSLLRPSISTNIILTAHKLCKWLSRSSKRTLFGPQSCSGMLSIRARIFCFSRVMLRLIKMSGSKEARTRAASNASTSVPPLADMKGRLEDMWIKT</sequence>
<dbReference type="AlphaFoldDB" id="A0A7R9ARB1"/>
<organism evidence="1">
    <name type="scientific">Timema shepardi</name>
    <name type="common">Walking stick</name>
    <dbReference type="NCBI Taxonomy" id="629360"/>
    <lineage>
        <taxon>Eukaryota</taxon>
        <taxon>Metazoa</taxon>
        <taxon>Ecdysozoa</taxon>
        <taxon>Arthropoda</taxon>
        <taxon>Hexapoda</taxon>
        <taxon>Insecta</taxon>
        <taxon>Pterygota</taxon>
        <taxon>Neoptera</taxon>
        <taxon>Polyneoptera</taxon>
        <taxon>Phasmatodea</taxon>
        <taxon>Timematodea</taxon>
        <taxon>Timematoidea</taxon>
        <taxon>Timematidae</taxon>
        <taxon>Timema</taxon>
    </lineage>
</organism>
<accession>A0A7R9ARB1</accession>
<gene>
    <name evidence="1" type="ORF">TSIB3V08_LOCUS3181</name>
</gene>
<reference evidence="1" key="1">
    <citation type="submission" date="2020-11" db="EMBL/GenBank/DDBJ databases">
        <authorList>
            <person name="Tran Van P."/>
        </authorList>
    </citation>
    <scope>NUCLEOTIDE SEQUENCE</scope>
</reference>
<proteinExistence type="predicted"/>
<protein>
    <submittedName>
        <fullName evidence="1">Uncharacterized protein</fullName>
    </submittedName>
</protein>
<evidence type="ECO:0000313" key="1">
    <source>
        <dbReference type="EMBL" id="CAD7258961.1"/>
    </source>
</evidence>
<name>A0A7R9ARB1_TIMSH</name>
<dbReference type="EMBL" id="OC001034">
    <property type="protein sequence ID" value="CAD7258961.1"/>
    <property type="molecule type" value="Genomic_DNA"/>
</dbReference>